<dbReference type="SUPFAM" id="SSF46565">
    <property type="entry name" value="Chaperone J-domain"/>
    <property type="match status" value="1"/>
</dbReference>
<dbReference type="Pfam" id="PF05099">
    <property type="entry name" value="TerB"/>
    <property type="match status" value="1"/>
</dbReference>
<dbReference type="Gene3D" id="1.10.3680.10">
    <property type="entry name" value="TerB-like"/>
    <property type="match status" value="1"/>
</dbReference>
<evidence type="ECO:0000313" key="2">
    <source>
        <dbReference type="EMBL" id="TGD44160.1"/>
    </source>
</evidence>
<reference evidence="2 3" key="1">
    <citation type="submission" date="2018-11" db="EMBL/GenBank/DDBJ databases">
        <title>Tabrizicola sp. isolated from sediment of alpine lake.</title>
        <authorList>
            <person name="Liu Z."/>
        </authorList>
    </citation>
    <scope>NUCLEOTIDE SEQUENCE [LARGE SCALE GENOMIC DNA]</scope>
    <source>
        <strain evidence="2 3">DRYC-M-16</strain>
    </source>
</reference>
<keyword evidence="3" id="KW-1185">Reference proteome</keyword>
<gene>
    <name evidence="2" type="ORF">EEB11_05535</name>
</gene>
<dbReference type="InterPro" id="IPR007791">
    <property type="entry name" value="DjlA_N"/>
</dbReference>
<feature type="domain" description="J" evidence="1">
    <location>
        <begin position="173"/>
        <end position="237"/>
    </location>
</feature>
<evidence type="ECO:0000313" key="3">
    <source>
        <dbReference type="Proteomes" id="UP000297741"/>
    </source>
</evidence>
<accession>A0ABY2KPY1</accession>
<dbReference type="InterPro" id="IPR001623">
    <property type="entry name" value="DnaJ_domain"/>
</dbReference>
<dbReference type="PROSITE" id="PS50076">
    <property type="entry name" value="DNAJ_2"/>
    <property type="match status" value="1"/>
</dbReference>
<name>A0ABY2KPY1_9RHOB</name>
<dbReference type="SUPFAM" id="SSF158682">
    <property type="entry name" value="TerB-like"/>
    <property type="match status" value="1"/>
</dbReference>
<protein>
    <submittedName>
        <fullName evidence="2">Molecular chaperone DjiA</fullName>
    </submittedName>
</protein>
<dbReference type="InterPro" id="IPR029024">
    <property type="entry name" value="TerB-like"/>
</dbReference>
<proteinExistence type="predicted"/>
<dbReference type="CDD" id="cd06257">
    <property type="entry name" value="DnaJ"/>
    <property type="match status" value="1"/>
</dbReference>
<dbReference type="RefSeq" id="WP_135429420.1">
    <property type="nucleotide sequence ID" value="NZ_RPEM01000003.1"/>
</dbReference>
<sequence length="238" mass="25786">MSIWTRIADALSALATGEGLSVVFDRLRGVETAPDKSVAFTIAVIALGAKMAKADGHVTRHEVNAFRQIFAIPDEEAANAARVFNLARQDVAGFDAYARKVAAMFRAEGQALCADDRNVLIDLLEGLFHIAMADGDFHPAEDAFLHEVARIFGLDDRCYGTMRARFVEGAPRDPYDVLGVAANAPMNQVRAAWRQAVKDSHPDAMIARGVPAEAVKLAERRLIAINAAWDEISGQRAA</sequence>
<dbReference type="InterPro" id="IPR036869">
    <property type="entry name" value="J_dom_sf"/>
</dbReference>
<evidence type="ECO:0000259" key="1">
    <source>
        <dbReference type="PROSITE" id="PS50076"/>
    </source>
</evidence>
<dbReference type="CDD" id="cd07316">
    <property type="entry name" value="terB_like_DjlA"/>
    <property type="match status" value="1"/>
</dbReference>
<dbReference type="Proteomes" id="UP000297741">
    <property type="component" value="Unassembled WGS sequence"/>
</dbReference>
<dbReference type="SMART" id="SM00271">
    <property type="entry name" value="DnaJ"/>
    <property type="match status" value="1"/>
</dbReference>
<dbReference type="Gene3D" id="1.10.287.110">
    <property type="entry name" value="DnaJ domain"/>
    <property type="match status" value="1"/>
</dbReference>
<organism evidence="2 3">
    <name type="scientific">Pseudotabrizicola sediminis</name>
    <dbReference type="NCBI Taxonomy" id="2486418"/>
    <lineage>
        <taxon>Bacteria</taxon>
        <taxon>Pseudomonadati</taxon>
        <taxon>Pseudomonadota</taxon>
        <taxon>Alphaproteobacteria</taxon>
        <taxon>Rhodobacterales</taxon>
        <taxon>Paracoccaceae</taxon>
        <taxon>Pseudotabrizicola</taxon>
    </lineage>
</organism>
<comment type="caution">
    <text evidence="2">The sequence shown here is derived from an EMBL/GenBank/DDBJ whole genome shotgun (WGS) entry which is preliminary data.</text>
</comment>
<dbReference type="EMBL" id="RPEM01000003">
    <property type="protein sequence ID" value="TGD44160.1"/>
    <property type="molecule type" value="Genomic_DNA"/>
</dbReference>